<proteinExistence type="predicted"/>
<protein>
    <submittedName>
        <fullName evidence="2">Uncharacterized protein</fullName>
    </submittedName>
</protein>
<reference evidence="2 3" key="1">
    <citation type="submission" date="2018-06" db="EMBL/GenBank/DDBJ databases">
        <authorList>
            <consortium name="Pathogen Informatics"/>
            <person name="Doyle S."/>
        </authorList>
    </citation>
    <scope>NUCLEOTIDE SEQUENCE [LARGE SCALE GENOMIC DNA]</scope>
    <source>
        <strain evidence="2 3">NCTC13315</strain>
    </source>
</reference>
<dbReference type="RefSeq" id="WP_115301430.1">
    <property type="nucleotide sequence ID" value="NZ_CAAAHO010000003.1"/>
</dbReference>
<gene>
    <name evidence="2" type="ORF">NCTC13315_00137</name>
</gene>
<dbReference type="Proteomes" id="UP000254968">
    <property type="component" value="Unassembled WGS sequence"/>
</dbReference>
<organism evidence="2 3">
    <name type="scientific">Legionella beliardensis</name>
    <dbReference type="NCBI Taxonomy" id="91822"/>
    <lineage>
        <taxon>Bacteria</taxon>
        <taxon>Pseudomonadati</taxon>
        <taxon>Pseudomonadota</taxon>
        <taxon>Gammaproteobacteria</taxon>
        <taxon>Legionellales</taxon>
        <taxon>Legionellaceae</taxon>
        <taxon>Legionella</taxon>
    </lineage>
</organism>
<evidence type="ECO:0000313" key="3">
    <source>
        <dbReference type="Proteomes" id="UP000254968"/>
    </source>
</evidence>
<feature type="region of interest" description="Disordered" evidence="1">
    <location>
        <begin position="158"/>
        <end position="223"/>
    </location>
</feature>
<keyword evidence="3" id="KW-1185">Reference proteome</keyword>
<feature type="region of interest" description="Disordered" evidence="1">
    <location>
        <begin position="263"/>
        <end position="283"/>
    </location>
</feature>
<accession>A0A378HYM0</accession>
<sequence length="283" mass="31613">MPSTAHIRYALSSNNELFISCYHEPLACVGSYSELARQHNLPKGGTYVTAKVDNNEDEEEIKKIIINKLKEIKNPIEAKTIISKITLTADVNLCTKSRDVLAYFLIDDSLTDFYGNKQIVRQLESGTGKVVEEAIKYYKANSFRLPIVLKTKSITPPKDKQYYSSSTGDAASTKRKDLEETATPPENSLISKGLKKDKEVIKKGTAPEVEEAGRGKRKKIEHSAIPEKDNVIVSPLINSATIEHSQLLDEIVRPIPSFKDNKLQSAREAEQQDEKVIRPDLAV</sequence>
<evidence type="ECO:0000313" key="2">
    <source>
        <dbReference type="EMBL" id="STX27631.1"/>
    </source>
</evidence>
<dbReference type="OrthoDB" id="5654120at2"/>
<evidence type="ECO:0000256" key="1">
    <source>
        <dbReference type="SAM" id="MobiDB-lite"/>
    </source>
</evidence>
<dbReference type="AlphaFoldDB" id="A0A378HYM0"/>
<dbReference type="EMBL" id="UGNV01000001">
    <property type="protein sequence ID" value="STX27631.1"/>
    <property type="molecule type" value="Genomic_DNA"/>
</dbReference>
<name>A0A378HYM0_9GAMM</name>